<gene>
    <name evidence="1" type="ORF">Lyrsu03_00024</name>
</gene>
<evidence type="ECO:0008006" key="2">
    <source>
        <dbReference type="Google" id="ProtNLM"/>
    </source>
</evidence>
<dbReference type="EMBL" id="PP179314">
    <property type="protein sequence ID" value="XAI69822.1"/>
    <property type="molecule type" value="Genomic_DNA"/>
</dbReference>
<accession>A0AAU6W0L8</accession>
<name>A0AAU6W0L8_9VIRU</name>
<protein>
    <recommendedName>
        <fullName evidence="2">Tail fiber protein</fullName>
    </recommendedName>
</protein>
<reference evidence="1" key="1">
    <citation type="journal article" date="2024" name="J. Gen. Virol.">
        <title>Novel phages of Pseudomonas syringae unveil numerous potential auxiliary metabolic genes.</title>
        <authorList>
            <person name="Feltin C."/>
            <person name="Garneau J.R."/>
            <person name="Morris C.E."/>
            <person name="Berard A."/>
            <person name="Torres-Barcelo C."/>
        </authorList>
    </citation>
    <scope>NUCLEOTIDE SEQUENCE</scope>
</reference>
<organism evidence="1">
    <name type="scientific">Pseudomonas phage Lyrsu03</name>
    <dbReference type="NCBI Taxonomy" id="3138537"/>
    <lineage>
        <taxon>Viruses</taxon>
    </lineage>
</organism>
<evidence type="ECO:0000313" key="1">
    <source>
        <dbReference type="EMBL" id="XAI69822.1"/>
    </source>
</evidence>
<proteinExistence type="predicted"/>
<sequence>MSGYVTKADDPSLVYFYINADRLMYLKLDGTYETVMLKDLKPQTTQTFQTLAGKPETYPPTIGTTATTAKAGNYQPGYAEVQGADAGVRAAMRNKPEILALTQASTGLDLTAILGKLNAVIAAIKA</sequence>